<evidence type="ECO:0000256" key="1">
    <source>
        <dbReference type="SAM" id="SignalP"/>
    </source>
</evidence>
<keyword evidence="1" id="KW-0732">Signal</keyword>
<dbReference type="Proteomes" id="UP000285092">
    <property type="component" value="Unassembled WGS sequence"/>
</dbReference>
<organism evidence="2 3">
    <name type="scientific">Pelagerythrobacter aerophilus</name>
    <dbReference type="NCBI Taxonomy" id="2306995"/>
    <lineage>
        <taxon>Bacteria</taxon>
        <taxon>Pseudomonadati</taxon>
        <taxon>Pseudomonadota</taxon>
        <taxon>Alphaproteobacteria</taxon>
        <taxon>Sphingomonadales</taxon>
        <taxon>Erythrobacteraceae</taxon>
        <taxon>Pelagerythrobacter</taxon>
    </lineage>
</organism>
<proteinExistence type="predicted"/>
<dbReference type="InterPro" id="IPR030972">
    <property type="entry name" value="UrcA_uranyl"/>
</dbReference>
<dbReference type="OrthoDB" id="7433477at2"/>
<gene>
    <name evidence="2" type="ORF">D2V04_13820</name>
</gene>
<feature type="chain" id="PRO_5019472572" evidence="1">
    <location>
        <begin position="24"/>
        <end position="106"/>
    </location>
</feature>
<protein>
    <submittedName>
        <fullName evidence="2">UrcA family protein</fullName>
    </submittedName>
</protein>
<feature type="signal peptide" evidence="1">
    <location>
        <begin position="1"/>
        <end position="23"/>
    </location>
</feature>
<name>A0A418NCV7_9SPHN</name>
<keyword evidence="3" id="KW-1185">Reference proteome</keyword>
<reference evidence="2 3" key="1">
    <citation type="submission" date="2018-08" db="EMBL/GenBank/DDBJ databases">
        <title>Altererythrobacter sp.Ery1 and Ery12, the genome sequencing of novel strains in genus Alterythrobacter.</title>
        <authorList>
            <person name="Cheng H."/>
            <person name="Wu Y.-H."/>
            <person name="Fang C."/>
            <person name="Xu X.-W."/>
        </authorList>
    </citation>
    <scope>NUCLEOTIDE SEQUENCE [LARGE SCALE GENOMIC DNA]</scope>
    <source>
        <strain evidence="2 3">Ery1</strain>
    </source>
</reference>
<accession>A0A418NCV7</accession>
<evidence type="ECO:0000313" key="2">
    <source>
        <dbReference type="EMBL" id="RIV75393.1"/>
    </source>
</evidence>
<dbReference type="RefSeq" id="WP_119514319.1">
    <property type="nucleotide sequence ID" value="NZ_QXFK01000019.1"/>
</dbReference>
<evidence type="ECO:0000313" key="3">
    <source>
        <dbReference type="Proteomes" id="UP000285092"/>
    </source>
</evidence>
<dbReference type="EMBL" id="QXFK01000019">
    <property type="protein sequence ID" value="RIV75393.1"/>
    <property type="molecule type" value="Genomic_DNA"/>
</dbReference>
<sequence>MPSSKTLLAVGLLAVTAPFVANAGERVDFSFREGELATPAARQLLLERIERASLQSCGSASALVTEVATKRCADDLTDQFVRAIANEALSSLAESKARAAYRTARR</sequence>
<dbReference type="NCBIfam" id="TIGR04433">
    <property type="entry name" value="UrcA_uranyl"/>
    <property type="match status" value="1"/>
</dbReference>
<dbReference type="AlphaFoldDB" id="A0A418NCV7"/>
<comment type="caution">
    <text evidence="2">The sequence shown here is derived from an EMBL/GenBank/DDBJ whole genome shotgun (WGS) entry which is preliminary data.</text>
</comment>